<proteinExistence type="predicted"/>
<organism evidence="1 2">
    <name type="scientific">Nosema bombycis (strain CQ1 / CVCC 102059)</name>
    <name type="common">Microsporidian parasite</name>
    <name type="synonym">Pebrine of silkworm</name>
    <dbReference type="NCBI Taxonomy" id="578461"/>
    <lineage>
        <taxon>Eukaryota</taxon>
        <taxon>Fungi</taxon>
        <taxon>Fungi incertae sedis</taxon>
        <taxon>Microsporidia</taxon>
        <taxon>Nosematidae</taxon>
        <taxon>Nosema</taxon>
    </lineage>
</organism>
<sequence length="120" mass="14113">MNSFIYSHSLTSHNTHAIPSHQPTGYKYHTSCISHQDLKCIHRIELKILVIIYNHLYLSQPICCELKILKCNYLLLVYSQCSLKPFLFRDYHLVNILKISNLFELFFKTQTLLSYNMTAS</sequence>
<evidence type="ECO:0000313" key="2">
    <source>
        <dbReference type="Proteomes" id="UP000016927"/>
    </source>
</evidence>
<name>R0M0V2_NOSB1</name>
<evidence type="ECO:0000313" key="1">
    <source>
        <dbReference type="EMBL" id="EOB11659.1"/>
    </source>
</evidence>
<dbReference type="EMBL" id="KB909854">
    <property type="protein sequence ID" value="EOB11659.1"/>
    <property type="molecule type" value="Genomic_DNA"/>
</dbReference>
<dbReference type="Proteomes" id="UP000016927">
    <property type="component" value="Unassembled WGS sequence"/>
</dbReference>
<accession>R0M0V2</accession>
<dbReference type="VEuPathDB" id="MicrosporidiaDB:NBO_947g0001"/>
<protein>
    <submittedName>
        <fullName evidence="1">Uncharacterized protein</fullName>
    </submittedName>
</protein>
<reference evidence="1 2" key="1">
    <citation type="journal article" date="2013" name="BMC Genomics">
        <title>Comparative genomics of parasitic silkworm microsporidia reveal an association between genome expansion and host adaptation.</title>
        <authorList>
            <person name="Pan G."/>
            <person name="Xu J."/>
            <person name="Li T."/>
            <person name="Xia Q."/>
            <person name="Liu S.L."/>
            <person name="Zhang G."/>
            <person name="Li S."/>
            <person name="Li C."/>
            <person name="Liu H."/>
            <person name="Yang L."/>
            <person name="Liu T."/>
            <person name="Zhang X."/>
            <person name="Wu Z."/>
            <person name="Fan W."/>
            <person name="Dang X."/>
            <person name="Xiang H."/>
            <person name="Tao M."/>
            <person name="Li Y."/>
            <person name="Hu J."/>
            <person name="Li Z."/>
            <person name="Lin L."/>
            <person name="Luo J."/>
            <person name="Geng L."/>
            <person name="Wang L."/>
            <person name="Long M."/>
            <person name="Wan Y."/>
            <person name="He N."/>
            <person name="Zhang Z."/>
            <person name="Lu C."/>
            <person name="Keeling P.J."/>
            <person name="Wang J."/>
            <person name="Xiang Z."/>
            <person name="Zhou Z."/>
        </authorList>
    </citation>
    <scope>NUCLEOTIDE SEQUENCE [LARGE SCALE GENOMIC DNA]</scope>
    <source>
        <strain evidence="2">CQ1 / CVCC 102059</strain>
    </source>
</reference>
<dbReference type="AlphaFoldDB" id="R0M0V2"/>
<gene>
    <name evidence="1" type="ORF">NBO_947g0001</name>
</gene>
<dbReference type="HOGENOM" id="CLU_2050295_0_0_1"/>
<keyword evidence="2" id="KW-1185">Reference proteome</keyword>